<dbReference type="InterPro" id="IPR010917">
    <property type="entry name" value="TonB_rcpt_CS"/>
</dbReference>
<evidence type="ECO:0000256" key="7">
    <source>
        <dbReference type="ARBA" id="ARBA00023077"/>
    </source>
</evidence>
<organism evidence="17 18">
    <name type="scientific">Oxalicibacterium flavum</name>
    <dbReference type="NCBI Taxonomy" id="179467"/>
    <lineage>
        <taxon>Bacteria</taxon>
        <taxon>Pseudomonadati</taxon>
        <taxon>Pseudomonadota</taxon>
        <taxon>Betaproteobacteria</taxon>
        <taxon>Burkholderiales</taxon>
        <taxon>Oxalobacteraceae</taxon>
        <taxon>Oxalicibacterium</taxon>
    </lineage>
</organism>
<dbReference type="GO" id="GO:0009279">
    <property type="term" value="C:cell outer membrane"/>
    <property type="evidence" value="ECO:0007669"/>
    <property type="project" value="UniProtKB-SubCell"/>
</dbReference>
<dbReference type="PANTHER" id="PTHR30069">
    <property type="entry name" value="TONB-DEPENDENT OUTER MEMBRANE RECEPTOR"/>
    <property type="match status" value="1"/>
</dbReference>
<dbReference type="InterPro" id="IPR036942">
    <property type="entry name" value="Beta-barrel_TonB_sf"/>
</dbReference>
<proteinExistence type="inferred from homology"/>
<dbReference type="Gene3D" id="2.40.170.20">
    <property type="entry name" value="TonB-dependent receptor, beta-barrel domain"/>
    <property type="match status" value="1"/>
</dbReference>
<keyword evidence="3 11" id="KW-0813">Transport</keyword>
<gene>
    <name evidence="17" type="ORF">GCM10007205_19920</name>
</gene>
<dbReference type="Pfam" id="PF00593">
    <property type="entry name" value="TonB_dep_Rec_b-barrel"/>
    <property type="match status" value="1"/>
</dbReference>
<feature type="domain" description="TonB-dependent receptor-like beta-barrel" evidence="15">
    <location>
        <begin position="197"/>
        <end position="612"/>
    </location>
</feature>
<dbReference type="GO" id="GO:0015344">
    <property type="term" value="F:siderophore uptake transmembrane transporter activity"/>
    <property type="evidence" value="ECO:0007669"/>
    <property type="project" value="TreeGrafter"/>
</dbReference>
<protein>
    <submittedName>
        <fullName evidence="17">TonB-dependent receptor</fullName>
    </submittedName>
</protein>
<name>A0A8J2ULI9_9BURK</name>
<comment type="subcellular location">
    <subcellularLocation>
        <location evidence="1 11">Cell outer membrane</location>
        <topology evidence="1 11">Multi-pass membrane protein</topology>
    </subcellularLocation>
</comment>
<dbReference type="SUPFAM" id="SSF56935">
    <property type="entry name" value="Porins"/>
    <property type="match status" value="1"/>
</dbReference>
<keyword evidence="5 11" id="KW-0812">Transmembrane</keyword>
<evidence type="ECO:0000256" key="10">
    <source>
        <dbReference type="ARBA" id="ARBA00023237"/>
    </source>
</evidence>
<evidence type="ECO:0000256" key="2">
    <source>
        <dbReference type="ARBA" id="ARBA00009810"/>
    </source>
</evidence>
<dbReference type="Gene3D" id="2.170.130.10">
    <property type="entry name" value="TonB-dependent receptor, plug domain"/>
    <property type="match status" value="1"/>
</dbReference>
<keyword evidence="9 17" id="KW-0675">Receptor</keyword>
<evidence type="ECO:0000313" key="17">
    <source>
        <dbReference type="EMBL" id="GGC10781.1"/>
    </source>
</evidence>
<feature type="chain" id="PRO_5035310104" evidence="14">
    <location>
        <begin position="32"/>
        <end position="646"/>
    </location>
</feature>
<keyword evidence="8 11" id="KW-0472">Membrane</keyword>
<evidence type="ECO:0000256" key="13">
    <source>
        <dbReference type="RuleBase" id="RU003357"/>
    </source>
</evidence>
<feature type="signal peptide" evidence="14">
    <location>
        <begin position="1"/>
        <end position="31"/>
    </location>
</feature>
<feature type="short sequence motif" description="TonB C-terminal box" evidence="12">
    <location>
        <begin position="629"/>
        <end position="646"/>
    </location>
</feature>
<dbReference type="GO" id="GO:0044718">
    <property type="term" value="P:siderophore transmembrane transport"/>
    <property type="evidence" value="ECO:0007669"/>
    <property type="project" value="TreeGrafter"/>
</dbReference>
<keyword evidence="18" id="KW-1185">Reference proteome</keyword>
<sequence>MTSVPHHCSVAAMKPLTLASFLFMLTSPAVAQVESGQRLSTVTVSESRFESDSPAIGATVITADQIRQTGVSNVNEAIRKIAGVYGRQNMAGASDYQIDLRGFGAFSDQNIVVLVDGIRLSDNEQVTAIMSSIPIEIVERIEIVRGGSSVLYGDGATGGTINIMTKKGLRNGTRGSVFAEAGSFDYRELRASLAQGWDKFSLDANLGSLRTDNYRQNNELRQDNFSGGLQWADAGSRIGFRVDSSRQDARFPGALTEMQYRENLRQTNSPDEYGSFDMDRYTLSGQTQLGAWLLAADLSQRTKSVEFFQFGSRTTYDTTVTQFSPRVRHTGTFGNVANELVAGLDFARSNRVRDASYANDDFTQRSTAFYLRDELRFEKARIAVGGRHEKFKQKTIDPIPFGTNYEAEHSLNAWTLEGSYAFASDLMAYAKAGRSYRMPNIDDNAFLSAPLLPQTSQDREIGVKFGATDATQLDVRLFQHKLKNEILYDANAFSNVNLDSTERKGLEVEGSLRFADVFKLSAVLQHVSAKFTEGPNKGNRVVLVPKNTATLRLYWLPDNRQNADLGVQWVDTQRYGGDFSNTCDARIPAHAVVDARYARKFGPWEFAITGANLTDKDYFTQAFGACRSGIYPEAGRSVRISARLDF</sequence>
<dbReference type="EMBL" id="BMCG01000003">
    <property type="protein sequence ID" value="GGC10781.1"/>
    <property type="molecule type" value="Genomic_DNA"/>
</dbReference>
<dbReference type="Pfam" id="PF07715">
    <property type="entry name" value="Plug"/>
    <property type="match status" value="1"/>
</dbReference>
<dbReference type="PROSITE" id="PS01156">
    <property type="entry name" value="TONB_DEPENDENT_REC_2"/>
    <property type="match status" value="1"/>
</dbReference>
<dbReference type="InterPro" id="IPR000531">
    <property type="entry name" value="Beta-barrel_TonB"/>
</dbReference>
<dbReference type="RefSeq" id="WP_188396050.1">
    <property type="nucleotide sequence ID" value="NZ_BMCG01000003.1"/>
</dbReference>
<keyword evidence="7 13" id="KW-0798">TonB box</keyword>
<evidence type="ECO:0000256" key="12">
    <source>
        <dbReference type="PROSITE-ProRule" id="PRU10144"/>
    </source>
</evidence>
<evidence type="ECO:0000256" key="3">
    <source>
        <dbReference type="ARBA" id="ARBA00022448"/>
    </source>
</evidence>
<evidence type="ECO:0000256" key="8">
    <source>
        <dbReference type="ARBA" id="ARBA00023136"/>
    </source>
</evidence>
<dbReference type="PROSITE" id="PS52016">
    <property type="entry name" value="TONB_DEPENDENT_REC_3"/>
    <property type="match status" value="1"/>
</dbReference>
<keyword evidence="6 14" id="KW-0732">Signal</keyword>
<evidence type="ECO:0000259" key="16">
    <source>
        <dbReference type="Pfam" id="PF07715"/>
    </source>
</evidence>
<reference evidence="17" key="1">
    <citation type="journal article" date="2014" name="Int. J. Syst. Evol. Microbiol.">
        <title>Complete genome sequence of Corynebacterium casei LMG S-19264T (=DSM 44701T), isolated from a smear-ripened cheese.</title>
        <authorList>
            <consortium name="US DOE Joint Genome Institute (JGI-PGF)"/>
            <person name="Walter F."/>
            <person name="Albersmeier A."/>
            <person name="Kalinowski J."/>
            <person name="Ruckert C."/>
        </authorList>
    </citation>
    <scope>NUCLEOTIDE SEQUENCE</scope>
    <source>
        <strain evidence="17">CCM 7086</strain>
    </source>
</reference>
<evidence type="ECO:0000256" key="4">
    <source>
        <dbReference type="ARBA" id="ARBA00022452"/>
    </source>
</evidence>
<reference evidence="17" key="2">
    <citation type="submission" date="2020-09" db="EMBL/GenBank/DDBJ databases">
        <authorList>
            <person name="Sun Q."/>
            <person name="Sedlacek I."/>
        </authorList>
    </citation>
    <scope>NUCLEOTIDE SEQUENCE</scope>
    <source>
        <strain evidence="17">CCM 7086</strain>
    </source>
</reference>
<evidence type="ECO:0000256" key="1">
    <source>
        <dbReference type="ARBA" id="ARBA00004571"/>
    </source>
</evidence>
<comment type="caution">
    <text evidence="17">The sequence shown here is derived from an EMBL/GenBank/DDBJ whole genome shotgun (WGS) entry which is preliminary data.</text>
</comment>
<evidence type="ECO:0000256" key="14">
    <source>
        <dbReference type="SAM" id="SignalP"/>
    </source>
</evidence>
<comment type="similarity">
    <text evidence="2 11 13">Belongs to the TonB-dependent receptor family.</text>
</comment>
<accession>A0A8J2ULI9</accession>
<dbReference type="AlphaFoldDB" id="A0A8J2ULI9"/>
<dbReference type="InterPro" id="IPR037066">
    <property type="entry name" value="Plug_dom_sf"/>
</dbReference>
<dbReference type="PANTHER" id="PTHR30069:SF27">
    <property type="entry name" value="BLL4766 PROTEIN"/>
    <property type="match status" value="1"/>
</dbReference>
<evidence type="ECO:0000256" key="11">
    <source>
        <dbReference type="PROSITE-ProRule" id="PRU01360"/>
    </source>
</evidence>
<evidence type="ECO:0000313" key="18">
    <source>
        <dbReference type="Proteomes" id="UP000620266"/>
    </source>
</evidence>
<evidence type="ECO:0000256" key="6">
    <source>
        <dbReference type="ARBA" id="ARBA00022729"/>
    </source>
</evidence>
<dbReference type="InterPro" id="IPR012910">
    <property type="entry name" value="Plug_dom"/>
</dbReference>
<evidence type="ECO:0000259" key="15">
    <source>
        <dbReference type="Pfam" id="PF00593"/>
    </source>
</evidence>
<dbReference type="Proteomes" id="UP000620266">
    <property type="component" value="Unassembled WGS sequence"/>
</dbReference>
<dbReference type="InterPro" id="IPR039426">
    <property type="entry name" value="TonB-dep_rcpt-like"/>
</dbReference>
<evidence type="ECO:0000256" key="9">
    <source>
        <dbReference type="ARBA" id="ARBA00023170"/>
    </source>
</evidence>
<keyword evidence="10 11" id="KW-0998">Cell outer membrane</keyword>
<dbReference type="CDD" id="cd01347">
    <property type="entry name" value="ligand_gated_channel"/>
    <property type="match status" value="1"/>
</dbReference>
<feature type="domain" description="TonB-dependent receptor plug" evidence="16">
    <location>
        <begin position="58"/>
        <end position="160"/>
    </location>
</feature>
<evidence type="ECO:0000256" key="5">
    <source>
        <dbReference type="ARBA" id="ARBA00022692"/>
    </source>
</evidence>
<keyword evidence="4 11" id="KW-1134">Transmembrane beta strand</keyword>